<feature type="transmembrane region" description="Helical" evidence="1">
    <location>
        <begin position="346"/>
        <end position="368"/>
    </location>
</feature>
<feature type="transmembrane region" description="Helical" evidence="1">
    <location>
        <begin position="250"/>
        <end position="270"/>
    </location>
</feature>
<dbReference type="Pfam" id="PF23167">
    <property type="entry name" value="DUF7057"/>
    <property type="match status" value="1"/>
</dbReference>
<evidence type="ECO:0000256" key="1">
    <source>
        <dbReference type="SAM" id="Phobius"/>
    </source>
</evidence>
<organism evidence="3">
    <name type="scientific">Providencia stuartii</name>
    <dbReference type="NCBI Taxonomy" id="588"/>
    <lineage>
        <taxon>Bacteria</taxon>
        <taxon>Pseudomonadati</taxon>
        <taxon>Pseudomonadota</taxon>
        <taxon>Gammaproteobacteria</taxon>
        <taxon>Enterobacterales</taxon>
        <taxon>Morganellaceae</taxon>
        <taxon>Providencia</taxon>
    </lineage>
</organism>
<feature type="transmembrane region" description="Helical" evidence="1">
    <location>
        <begin position="186"/>
        <end position="205"/>
    </location>
</feature>
<keyword evidence="1" id="KW-0812">Transmembrane</keyword>
<keyword evidence="1" id="KW-0472">Membrane</keyword>
<evidence type="ECO:0000313" key="3">
    <source>
        <dbReference type="EMBL" id="EMP9433678.1"/>
    </source>
</evidence>
<name>A0AAI9MX15_PROST</name>
<protein>
    <submittedName>
        <fullName evidence="3">DUF4153 domain-containing protein</fullName>
    </submittedName>
</protein>
<feature type="transmembrane region" description="Helical" evidence="1">
    <location>
        <begin position="102"/>
        <end position="121"/>
    </location>
</feature>
<reference evidence="3" key="1">
    <citation type="submission" date="2024-02" db="EMBL/GenBank/DDBJ databases">
        <authorList>
            <consortium name="Clinical and Environmental Microbiology Branch: Whole genome sequencing antimicrobial resistance pathogens in the healthcare setting"/>
        </authorList>
    </citation>
    <scope>NUCLEOTIDE SEQUENCE</scope>
    <source>
        <strain evidence="3">2020GO-00142</strain>
    </source>
</reference>
<dbReference type="EMBL" id="AAZDVE040000022">
    <property type="protein sequence ID" value="EMP9433678.1"/>
    <property type="molecule type" value="Genomic_DNA"/>
</dbReference>
<feature type="transmembrane region" description="Helical" evidence="1">
    <location>
        <begin position="12"/>
        <end position="32"/>
    </location>
</feature>
<dbReference type="InterPro" id="IPR055485">
    <property type="entry name" value="DUF7057"/>
</dbReference>
<proteinExistence type="predicted"/>
<comment type="caution">
    <text evidence="3">The sequence shown here is derived from an EMBL/GenBank/DDBJ whole genome shotgun (WGS) entry which is preliminary data.</text>
</comment>
<dbReference type="AlphaFoldDB" id="A0AAI9MX15"/>
<keyword evidence="1" id="KW-1133">Transmembrane helix</keyword>
<dbReference type="Pfam" id="PF13687">
    <property type="entry name" value="DUF4153"/>
    <property type="match status" value="1"/>
</dbReference>
<feature type="transmembrane region" description="Helical" evidence="1">
    <location>
        <begin position="158"/>
        <end position="179"/>
    </location>
</feature>
<feature type="transmembrane region" description="Helical" evidence="1">
    <location>
        <begin position="282"/>
        <end position="307"/>
    </location>
</feature>
<sequence length="557" mass="63685">MGQQTLKESVSRYAYLFVALLAIVQATIILYSTNYSVQQEIGLSEQYFYLSLLLAIFVPSATSYLFTQVKAGVFYLNILIIILLTIWISLWQARHSASSSDAHFFLAFLTLTILFFVLLPWMQMRQFSGTWQINYACLISFYIKNTLLGILASVIGGLLTALILLASFLFQTVNLFFLHDILSHEFTLWLSFTLGFNIGLIFLRSNFELQLSHFVSYIARFFLIVLHVIAIVFVIGLLFSSFTELKYSDFGSITLLWFLLLNIILINLTYGDGSYQYQLPSWLTPFMLLSILLLNVFSFLSLYGIFIRVNQYSWSVERLYASTIALFFTAVVLAYSVVVILKRQRWVLTLGTINKVALLGLIATILLINSPIIDFQRITLNSLLAGVEKGKIEVNPMLARDLGQLGPDGKQALAQLKLNPDYKKQLEMVMPYDESSRSLKDVLVIAKNSADLPDSWWNISDKSYEWYCTASVEPNNCLGFMADVNQDGRDDVVMCYAYKESNYFDCLIWQQKEENWLVVDTQTHQYDSSESLNTAWNKLLNGQFGLAPKEWRQIVPK</sequence>
<feature type="transmembrane region" description="Helical" evidence="1">
    <location>
        <begin position="217"/>
        <end position="238"/>
    </location>
</feature>
<feature type="transmembrane region" description="Helical" evidence="1">
    <location>
        <begin position="73"/>
        <end position="90"/>
    </location>
</feature>
<accession>A0AAI9MX15</accession>
<dbReference type="InterPro" id="IPR025291">
    <property type="entry name" value="DUF4153"/>
</dbReference>
<feature type="domain" description="DUF7057" evidence="2">
    <location>
        <begin position="438"/>
        <end position="556"/>
    </location>
</feature>
<evidence type="ECO:0000259" key="2">
    <source>
        <dbReference type="Pfam" id="PF23167"/>
    </source>
</evidence>
<feature type="transmembrane region" description="Helical" evidence="1">
    <location>
        <begin position="47"/>
        <end position="66"/>
    </location>
</feature>
<gene>
    <name evidence="3" type="ORF">JRA39_002751</name>
</gene>
<feature type="transmembrane region" description="Helical" evidence="1">
    <location>
        <begin position="319"/>
        <end position="340"/>
    </location>
</feature>